<dbReference type="InterPro" id="IPR005198">
    <property type="entry name" value="Glyco_hydro_76"/>
</dbReference>
<dbReference type="Proteomes" id="UP001597280">
    <property type="component" value="Unassembled WGS sequence"/>
</dbReference>
<proteinExistence type="predicted"/>
<keyword evidence="1" id="KW-0378">Hydrolase</keyword>
<gene>
    <name evidence="1" type="ORF">ACFSDA_12910</name>
</gene>
<name>A0ABW4Q2N2_9MICO</name>
<dbReference type="Gene3D" id="1.50.10.20">
    <property type="match status" value="1"/>
</dbReference>
<dbReference type="PANTHER" id="PTHR47791">
    <property type="entry name" value="MEIOTICALLY UP-REGULATED GENE 191 PROTEIN"/>
    <property type="match status" value="1"/>
</dbReference>
<organism evidence="1 2">
    <name type="scientific">Brachybacterium rhamnosum</name>
    <dbReference type="NCBI Taxonomy" id="173361"/>
    <lineage>
        <taxon>Bacteria</taxon>
        <taxon>Bacillati</taxon>
        <taxon>Actinomycetota</taxon>
        <taxon>Actinomycetes</taxon>
        <taxon>Micrococcales</taxon>
        <taxon>Dermabacteraceae</taxon>
        <taxon>Brachybacterium</taxon>
    </lineage>
</organism>
<dbReference type="RefSeq" id="WP_343905225.1">
    <property type="nucleotide sequence ID" value="NZ_BAAAIS010000003.1"/>
</dbReference>
<dbReference type="GO" id="GO:0016787">
    <property type="term" value="F:hydrolase activity"/>
    <property type="evidence" value="ECO:0007669"/>
    <property type="project" value="UniProtKB-KW"/>
</dbReference>
<dbReference type="PANTHER" id="PTHR47791:SF4">
    <property type="entry name" value="(PUTATIVE SECRETED PROTEIN)-RELATED"/>
    <property type="match status" value="1"/>
</dbReference>
<accession>A0ABW4Q2N2</accession>
<dbReference type="EMBL" id="JBHUFL010000003">
    <property type="protein sequence ID" value="MFD1835968.1"/>
    <property type="molecule type" value="Genomic_DNA"/>
</dbReference>
<dbReference type="InterPro" id="IPR008928">
    <property type="entry name" value="6-hairpin_glycosidase_sf"/>
</dbReference>
<reference evidence="2" key="1">
    <citation type="journal article" date="2019" name="Int. J. Syst. Evol. Microbiol.">
        <title>The Global Catalogue of Microorganisms (GCM) 10K type strain sequencing project: providing services to taxonomists for standard genome sequencing and annotation.</title>
        <authorList>
            <consortium name="The Broad Institute Genomics Platform"/>
            <consortium name="The Broad Institute Genome Sequencing Center for Infectious Disease"/>
            <person name="Wu L."/>
            <person name="Ma J."/>
        </authorList>
    </citation>
    <scope>NUCLEOTIDE SEQUENCE [LARGE SCALE GENOMIC DNA]</scope>
    <source>
        <strain evidence="2">JCM 11650</strain>
    </source>
</reference>
<evidence type="ECO:0000313" key="2">
    <source>
        <dbReference type="Proteomes" id="UP001597280"/>
    </source>
</evidence>
<comment type="caution">
    <text evidence="1">The sequence shown here is derived from an EMBL/GenBank/DDBJ whole genome shotgun (WGS) entry which is preliminary data.</text>
</comment>
<dbReference type="Pfam" id="PF03663">
    <property type="entry name" value="Glyco_hydro_76"/>
    <property type="match status" value="1"/>
</dbReference>
<sequence length="315" mass="34171">MLQERVPRQPDDPEFCYVWPLSQARAAVTELLAGLDAGGPDAGDASAVEEADAALIRAQEHYWYPEGGSTGVPGYTAATNSEQGANGDFFDDDNDWIALLEIEQHLLTDGAAGDLERAVELLELLRSGEATDPGLPSPGGIWWTQADWNDDRNTVSTVPAAKLALRVHQLTGDAAALEDALRWLDWTRGALLSPEGLFWDNVKLDGTIDRTFWACNQGVPLATEALAHEITGDRVHRDRALDLVAAIEEHCSPLEEGGPLDEQPLQFTAILLAGMLHAEALLGARVGGRRTVQAVAERLWRTRRDPATDLVTGSR</sequence>
<keyword evidence="2" id="KW-1185">Reference proteome</keyword>
<protein>
    <submittedName>
        <fullName evidence="1">Glycoside hydrolase family 76 protein</fullName>
    </submittedName>
</protein>
<dbReference type="InterPro" id="IPR053169">
    <property type="entry name" value="MUG_Protein"/>
</dbReference>
<dbReference type="SUPFAM" id="SSF48208">
    <property type="entry name" value="Six-hairpin glycosidases"/>
    <property type="match status" value="1"/>
</dbReference>
<evidence type="ECO:0000313" key="1">
    <source>
        <dbReference type="EMBL" id="MFD1835968.1"/>
    </source>
</evidence>